<evidence type="ECO:0000313" key="1">
    <source>
        <dbReference type="EMBL" id="KAI1897777.1"/>
    </source>
</evidence>
<name>A0A8T3DR09_9TELE</name>
<evidence type="ECO:0000313" key="2">
    <source>
        <dbReference type="Proteomes" id="UP000829720"/>
    </source>
</evidence>
<reference evidence="1" key="1">
    <citation type="submission" date="2021-01" db="EMBL/GenBank/DDBJ databases">
        <authorList>
            <person name="Zahm M."/>
            <person name="Roques C."/>
            <person name="Cabau C."/>
            <person name="Klopp C."/>
            <person name="Donnadieu C."/>
            <person name="Jouanno E."/>
            <person name="Lampietro C."/>
            <person name="Louis A."/>
            <person name="Herpin A."/>
            <person name="Echchiki A."/>
            <person name="Berthelot C."/>
            <person name="Parey E."/>
            <person name="Roest-Crollius H."/>
            <person name="Braasch I."/>
            <person name="Postlethwait J."/>
            <person name="Bobe J."/>
            <person name="Montfort J."/>
            <person name="Bouchez O."/>
            <person name="Begum T."/>
            <person name="Mejri S."/>
            <person name="Adams A."/>
            <person name="Chen W.-J."/>
            <person name="Guiguen Y."/>
        </authorList>
    </citation>
    <scope>NUCLEOTIDE SEQUENCE</scope>
    <source>
        <tissue evidence="1">Blood</tissue>
    </source>
</reference>
<gene>
    <name evidence="1" type="ORF">AGOR_G00086770</name>
</gene>
<sequence length="81" mass="9599">MSLFYENGEYQDDRSDGWERAVVQLLEPAWGTLSLRAKNSQPLWHNLFHVKDRIRLQLFMSSTLLHAEDTKKLQSKIFLSY</sequence>
<proteinExistence type="predicted"/>
<dbReference type="OrthoDB" id="8770574at2759"/>
<organism evidence="1 2">
    <name type="scientific">Albula goreensis</name>
    <dbReference type="NCBI Taxonomy" id="1534307"/>
    <lineage>
        <taxon>Eukaryota</taxon>
        <taxon>Metazoa</taxon>
        <taxon>Chordata</taxon>
        <taxon>Craniata</taxon>
        <taxon>Vertebrata</taxon>
        <taxon>Euteleostomi</taxon>
        <taxon>Actinopterygii</taxon>
        <taxon>Neopterygii</taxon>
        <taxon>Teleostei</taxon>
        <taxon>Albuliformes</taxon>
        <taxon>Albulidae</taxon>
        <taxon>Albula</taxon>
    </lineage>
</organism>
<dbReference type="Proteomes" id="UP000829720">
    <property type="component" value="Unassembled WGS sequence"/>
</dbReference>
<accession>A0A8T3DR09</accession>
<comment type="caution">
    <text evidence="1">The sequence shown here is derived from an EMBL/GenBank/DDBJ whole genome shotgun (WGS) entry which is preliminary data.</text>
</comment>
<dbReference type="AlphaFoldDB" id="A0A8T3DR09"/>
<dbReference type="EMBL" id="JAERUA010000007">
    <property type="protein sequence ID" value="KAI1897777.1"/>
    <property type="molecule type" value="Genomic_DNA"/>
</dbReference>
<protein>
    <submittedName>
        <fullName evidence="1">Uncharacterized protein</fullName>
    </submittedName>
</protein>
<keyword evidence="2" id="KW-1185">Reference proteome</keyword>